<evidence type="ECO:0000259" key="6">
    <source>
        <dbReference type="Pfam" id="PF04829"/>
    </source>
</evidence>
<keyword evidence="2" id="KW-0800">Toxin</keyword>
<evidence type="ECO:0000256" key="1">
    <source>
        <dbReference type="ARBA" id="ARBA00004219"/>
    </source>
</evidence>
<dbReference type="Pfam" id="PF04829">
    <property type="entry name" value="PT-VENN"/>
    <property type="match status" value="1"/>
</dbReference>
<dbReference type="STRING" id="487316.BEN76_08895"/>
<evidence type="ECO:0000256" key="3">
    <source>
        <dbReference type="ARBA" id="ARBA00022913"/>
    </source>
</evidence>
<evidence type="ECO:0000256" key="4">
    <source>
        <dbReference type="ARBA" id="ARBA00023026"/>
    </source>
</evidence>
<organism evidence="7 8">
    <name type="scientific">Acinetobacter soli</name>
    <dbReference type="NCBI Taxonomy" id="487316"/>
    <lineage>
        <taxon>Bacteria</taxon>
        <taxon>Pseudomonadati</taxon>
        <taxon>Pseudomonadota</taxon>
        <taxon>Gammaproteobacteria</taxon>
        <taxon>Moraxellales</taxon>
        <taxon>Moraxellaceae</taxon>
        <taxon>Acinetobacter</taxon>
    </lineage>
</organism>
<dbReference type="GO" id="GO:0090729">
    <property type="term" value="F:toxin activity"/>
    <property type="evidence" value="ECO:0007669"/>
    <property type="project" value="UniProtKB-KW"/>
</dbReference>
<comment type="subcellular location">
    <subcellularLocation>
        <location evidence="1">Target cell</location>
        <location evidence="1">Target cell cytoplasm</location>
    </subcellularLocation>
</comment>
<name>A0A1P8EIT9_9GAMM</name>
<evidence type="ECO:0000313" key="7">
    <source>
        <dbReference type="EMBL" id="APV36128.1"/>
    </source>
</evidence>
<evidence type="ECO:0000256" key="2">
    <source>
        <dbReference type="ARBA" id="ARBA00022656"/>
    </source>
</evidence>
<dbReference type="KEGG" id="asol:BEN76_08895"/>
<dbReference type="eggNOG" id="COG3210">
    <property type="taxonomic scope" value="Bacteria"/>
</dbReference>
<dbReference type="EMBL" id="CP016896">
    <property type="protein sequence ID" value="APV36128.1"/>
    <property type="molecule type" value="Genomic_DNA"/>
</dbReference>
<feature type="region of interest" description="Disordered" evidence="5">
    <location>
        <begin position="58"/>
        <end position="93"/>
    </location>
</feature>
<reference evidence="7 8" key="1">
    <citation type="submission" date="2016-08" db="EMBL/GenBank/DDBJ databases">
        <title>Complete genome sequence of Acinetobacter baylyi strain GFJ2.</title>
        <authorList>
            <person name="Tabata M."/>
            <person name="Kuboki S."/>
            <person name="Gibu N."/>
            <person name="Kinouchi Y."/>
            <person name="Vangnai A."/>
            <person name="Kasai D."/>
            <person name="Fukuda M."/>
        </authorList>
    </citation>
    <scope>NUCLEOTIDE SEQUENCE [LARGE SCALE GENOMIC DNA]</scope>
    <source>
        <strain evidence="7 8">GFJ2</strain>
    </source>
</reference>
<evidence type="ECO:0000313" key="8">
    <source>
        <dbReference type="Proteomes" id="UP000185674"/>
    </source>
</evidence>
<proteinExistence type="predicted"/>
<dbReference type="Proteomes" id="UP000185674">
    <property type="component" value="Chromosome"/>
</dbReference>
<keyword evidence="4" id="KW-0843">Virulence</keyword>
<evidence type="ECO:0000256" key="5">
    <source>
        <dbReference type="SAM" id="MobiDB-lite"/>
    </source>
</evidence>
<dbReference type="InterPro" id="IPR006914">
    <property type="entry name" value="VENN_dom"/>
</dbReference>
<protein>
    <recommendedName>
        <fullName evidence="6">VENN motif-containing domain-containing protein</fullName>
    </recommendedName>
</protein>
<dbReference type="AlphaFoldDB" id="A0A1P8EIT9"/>
<accession>A0A1P8EIT9</accession>
<gene>
    <name evidence="7" type="ORF">BEN76_08895</name>
</gene>
<sequence length="370" mass="38433">MKNNTDLKGAIITSNPLAETLNKNSLSTSTLTYTDIHNQTEYDAKGLGVSGGVNVKGGWDGSGKNKEGRPSNSVNKSVGFGLDSDKDSSVTKSGVNTQNITITESIAQQALTGKTIAQAKADIYTTTSTETAKENSGAIANNFDKDKVQREIGTQIAVTKRFDENRQAAKQEVNTLSDAAKEQYEKGEITEAQYQAKRENYKNLGLLIDTVASGLSAPTSSGLGIATATLSPAASYEIGQYFKKQANNNPNGQLTSGQEAAHILAHTVLGAAVAMAGGNNALTTGLSAGGAEAAAPLLSSFLYGKEAKDLTAEQKSTISSIVGLAGTALGATTGDVATKVQSGQVAQNAVENNFLSVKEAARKNALIYNL</sequence>
<keyword evidence="3" id="KW-1266">Target cell cytoplasm</keyword>
<feature type="domain" description="VENN motif-containing" evidence="6">
    <location>
        <begin position="308"/>
        <end position="356"/>
    </location>
</feature>